<organism evidence="2 3">
    <name type="scientific">Paramuricea clavata</name>
    <name type="common">Red gorgonian</name>
    <name type="synonym">Violescent sea-whip</name>
    <dbReference type="NCBI Taxonomy" id="317549"/>
    <lineage>
        <taxon>Eukaryota</taxon>
        <taxon>Metazoa</taxon>
        <taxon>Cnidaria</taxon>
        <taxon>Anthozoa</taxon>
        <taxon>Octocorallia</taxon>
        <taxon>Malacalcyonacea</taxon>
        <taxon>Plexauridae</taxon>
        <taxon>Paramuricea</taxon>
    </lineage>
</organism>
<comment type="caution">
    <text evidence="2">The sequence shown here is derived from an EMBL/GenBank/DDBJ whole genome shotgun (WGS) entry which is preliminary data.</text>
</comment>
<dbReference type="EMBL" id="CACRXK020022498">
    <property type="protein sequence ID" value="CAB4036867.1"/>
    <property type="molecule type" value="Genomic_DNA"/>
</dbReference>
<dbReference type="Proteomes" id="UP001152795">
    <property type="component" value="Unassembled WGS sequence"/>
</dbReference>
<gene>
    <name evidence="2" type="ORF">PACLA_8A084344</name>
</gene>
<dbReference type="AlphaFoldDB" id="A0A7D9LNT4"/>
<protein>
    <submittedName>
        <fullName evidence="2">Uncharacterized protein</fullName>
    </submittedName>
</protein>
<keyword evidence="3" id="KW-1185">Reference proteome</keyword>
<evidence type="ECO:0000313" key="3">
    <source>
        <dbReference type="Proteomes" id="UP001152795"/>
    </source>
</evidence>
<name>A0A7D9LNT4_PARCT</name>
<feature type="non-terminal residue" evidence="2">
    <location>
        <position position="1"/>
    </location>
</feature>
<sequence length="126" mass="13356">SLVPSASSLHPIYAVAPVSDHEQQTLPSRTYTPSVQPLSSLKAPVYASAGREVPTQAGLDFGSSQQPQRVEQSLSEFAVAGPSQVVPLTPRIASLHLQLSQTRQPSSPPYQPPVVGPSYVPQSGSW</sequence>
<reference evidence="2" key="1">
    <citation type="submission" date="2020-04" db="EMBL/GenBank/DDBJ databases">
        <authorList>
            <person name="Alioto T."/>
            <person name="Alioto T."/>
            <person name="Gomez Garrido J."/>
        </authorList>
    </citation>
    <scope>NUCLEOTIDE SEQUENCE</scope>
    <source>
        <strain evidence="2">A484AB</strain>
    </source>
</reference>
<accession>A0A7D9LNT4</accession>
<evidence type="ECO:0000256" key="1">
    <source>
        <dbReference type="SAM" id="MobiDB-lite"/>
    </source>
</evidence>
<evidence type="ECO:0000313" key="2">
    <source>
        <dbReference type="EMBL" id="CAB4036867.1"/>
    </source>
</evidence>
<feature type="region of interest" description="Disordered" evidence="1">
    <location>
        <begin position="98"/>
        <end position="126"/>
    </location>
</feature>
<feature type="compositionally biased region" description="Low complexity" evidence="1">
    <location>
        <begin position="116"/>
        <end position="126"/>
    </location>
</feature>
<proteinExistence type="predicted"/>
<feature type="compositionally biased region" description="Pro residues" evidence="1">
    <location>
        <begin position="106"/>
        <end position="115"/>
    </location>
</feature>